<reference evidence="2" key="2">
    <citation type="journal article" date="2015" name="Data Brief">
        <title>Shoot transcriptome of the giant reed, Arundo donax.</title>
        <authorList>
            <person name="Barrero R.A."/>
            <person name="Guerrero F.D."/>
            <person name="Moolhuijzen P."/>
            <person name="Goolsby J.A."/>
            <person name="Tidwell J."/>
            <person name="Bellgard S.E."/>
            <person name="Bellgard M.I."/>
        </authorList>
    </citation>
    <scope>NUCLEOTIDE SEQUENCE</scope>
    <source>
        <tissue evidence="2">Shoot tissue taken approximately 20 cm above the soil surface</tissue>
    </source>
</reference>
<accession>A0A0A9GUM1</accession>
<dbReference type="EMBL" id="GBRH01171635">
    <property type="protein sequence ID" value="JAE26261.1"/>
    <property type="molecule type" value="Transcribed_RNA"/>
</dbReference>
<feature type="region of interest" description="Disordered" evidence="1">
    <location>
        <begin position="1"/>
        <end position="30"/>
    </location>
</feature>
<protein>
    <submittedName>
        <fullName evidence="2">Uncharacterized protein</fullName>
    </submittedName>
</protein>
<feature type="compositionally biased region" description="Basic residues" evidence="1">
    <location>
        <begin position="1"/>
        <end position="12"/>
    </location>
</feature>
<name>A0A0A9GUM1_ARUDO</name>
<dbReference type="AlphaFoldDB" id="A0A0A9GUM1"/>
<feature type="compositionally biased region" description="Pro residues" evidence="1">
    <location>
        <begin position="18"/>
        <end position="30"/>
    </location>
</feature>
<sequence>MALRGRQLRRCARNFAPAPSPRPGAPTVPP</sequence>
<reference evidence="2" key="1">
    <citation type="submission" date="2014-09" db="EMBL/GenBank/DDBJ databases">
        <authorList>
            <person name="Magalhaes I.L.F."/>
            <person name="Oliveira U."/>
            <person name="Santos F.R."/>
            <person name="Vidigal T.H.D.A."/>
            <person name="Brescovit A.D."/>
            <person name="Santos A.J."/>
        </authorList>
    </citation>
    <scope>NUCLEOTIDE SEQUENCE</scope>
    <source>
        <tissue evidence="2">Shoot tissue taken approximately 20 cm above the soil surface</tissue>
    </source>
</reference>
<proteinExistence type="predicted"/>
<evidence type="ECO:0000256" key="1">
    <source>
        <dbReference type="SAM" id="MobiDB-lite"/>
    </source>
</evidence>
<organism evidence="2">
    <name type="scientific">Arundo donax</name>
    <name type="common">Giant reed</name>
    <name type="synonym">Donax arundinaceus</name>
    <dbReference type="NCBI Taxonomy" id="35708"/>
    <lineage>
        <taxon>Eukaryota</taxon>
        <taxon>Viridiplantae</taxon>
        <taxon>Streptophyta</taxon>
        <taxon>Embryophyta</taxon>
        <taxon>Tracheophyta</taxon>
        <taxon>Spermatophyta</taxon>
        <taxon>Magnoliopsida</taxon>
        <taxon>Liliopsida</taxon>
        <taxon>Poales</taxon>
        <taxon>Poaceae</taxon>
        <taxon>PACMAD clade</taxon>
        <taxon>Arundinoideae</taxon>
        <taxon>Arundineae</taxon>
        <taxon>Arundo</taxon>
    </lineage>
</organism>
<evidence type="ECO:0000313" key="2">
    <source>
        <dbReference type="EMBL" id="JAE26261.1"/>
    </source>
</evidence>